<evidence type="ECO:0000313" key="2">
    <source>
        <dbReference type="EMBL" id="TQE97326.1"/>
    </source>
</evidence>
<feature type="transmembrane region" description="Helical" evidence="1">
    <location>
        <begin position="56"/>
        <end position="77"/>
    </location>
</feature>
<feature type="transmembrane region" description="Helical" evidence="1">
    <location>
        <begin position="12"/>
        <end position="36"/>
    </location>
</feature>
<keyword evidence="1" id="KW-0812">Transmembrane</keyword>
<organism evidence="2 3">
    <name type="scientific">Litorilinea aerophila</name>
    <dbReference type="NCBI Taxonomy" id="1204385"/>
    <lineage>
        <taxon>Bacteria</taxon>
        <taxon>Bacillati</taxon>
        <taxon>Chloroflexota</taxon>
        <taxon>Caldilineae</taxon>
        <taxon>Caldilineales</taxon>
        <taxon>Caldilineaceae</taxon>
        <taxon>Litorilinea</taxon>
    </lineage>
</organism>
<name>A0A540VKT0_9CHLR</name>
<keyword evidence="1" id="KW-1133">Transmembrane helix</keyword>
<feature type="transmembrane region" description="Helical" evidence="1">
    <location>
        <begin position="139"/>
        <end position="162"/>
    </location>
</feature>
<reference evidence="2 3" key="1">
    <citation type="submission" date="2019-06" db="EMBL/GenBank/DDBJ databases">
        <title>Genome sequence of Litorilinea aerophila BAA-2444.</title>
        <authorList>
            <person name="Maclea K.S."/>
            <person name="Maurais E.G."/>
            <person name="Iannazzi L.C."/>
        </authorList>
    </citation>
    <scope>NUCLEOTIDE SEQUENCE [LARGE SCALE GENOMIC DNA]</scope>
    <source>
        <strain evidence="2 3">ATCC BAA-2444</strain>
    </source>
</reference>
<protein>
    <submittedName>
        <fullName evidence="2">Uncharacterized protein</fullName>
    </submittedName>
</protein>
<keyword evidence="3" id="KW-1185">Reference proteome</keyword>
<feature type="transmembrane region" description="Helical" evidence="1">
    <location>
        <begin position="239"/>
        <end position="257"/>
    </location>
</feature>
<feature type="transmembrane region" description="Helical" evidence="1">
    <location>
        <begin position="84"/>
        <end position="103"/>
    </location>
</feature>
<dbReference type="Proteomes" id="UP000317371">
    <property type="component" value="Unassembled WGS sequence"/>
</dbReference>
<dbReference type="OrthoDB" id="9909033at2"/>
<dbReference type="EMBL" id="VIGC01000003">
    <property type="protein sequence ID" value="TQE97326.1"/>
    <property type="molecule type" value="Genomic_DNA"/>
</dbReference>
<dbReference type="AlphaFoldDB" id="A0A540VKT0"/>
<dbReference type="RefSeq" id="WP_141608519.1">
    <property type="nucleotide sequence ID" value="NZ_VIGC02000003.1"/>
</dbReference>
<comment type="caution">
    <text evidence="2">The sequence shown here is derived from an EMBL/GenBank/DDBJ whole genome shotgun (WGS) entry which is preliminary data.</text>
</comment>
<feature type="transmembrane region" description="Helical" evidence="1">
    <location>
        <begin position="199"/>
        <end position="219"/>
    </location>
</feature>
<feature type="transmembrane region" description="Helical" evidence="1">
    <location>
        <begin position="109"/>
        <end position="127"/>
    </location>
</feature>
<proteinExistence type="predicted"/>
<sequence length="321" mass="35189">MAPPGSIPWPSLWRLLVVAMMVDWLVTRTFTRLAIYMPKTSAMIEGFWWLNWGGQAGSAVAAVAALACLTGVALAEWRGRRNPWLSGIAVGLGVPGVLFGLWAPGPWLLFFHGLTLAFLLGLGVRIMRLRGPWGTHLALITPGLAMGAATLYQAIPALYVVLQWSGPPPWSLHLFYAGEALVVAGAGALWWVYGRSSDFRLWCLAALPVLLATFVYLAAPAMTATVIIWSHGVTLFLPWWLYGAALWLWGVTLLCLWKQGAEAQCCALLLLMASGYAPQLSSQLVGGLLSLWLFEHSVWAGSWNPRADTREHAYTRHAIWI</sequence>
<gene>
    <name evidence="2" type="ORF">FKZ61_02595</name>
</gene>
<keyword evidence="1" id="KW-0472">Membrane</keyword>
<feature type="transmembrane region" description="Helical" evidence="1">
    <location>
        <begin position="174"/>
        <end position="192"/>
    </location>
</feature>
<evidence type="ECO:0000313" key="3">
    <source>
        <dbReference type="Proteomes" id="UP000317371"/>
    </source>
</evidence>
<accession>A0A540VKT0</accession>
<evidence type="ECO:0000256" key="1">
    <source>
        <dbReference type="SAM" id="Phobius"/>
    </source>
</evidence>
<dbReference type="InParanoid" id="A0A540VKT0"/>